<evidence type="ECO:0000313" key="11">
    <source>
        <dbReference type="Proteomes" id="UP000694547"/>
    </source>
</evidence>
<dbReference type="PANTHER" id="PTHR28644:SF1">
    <property type="entry name" value="SMALL INTEGRAL MEMBRANE PROTEIN 15"/>
    <property type="match status" value="1"/>
</dbReference>
<reference evidence="10" key="2">
    <citation type="submission" date="2025-08" db="UniProtKB">
        <authorList>
            <consortium name="Ensembl"/>
        </authorList>
    </citation>
    <scope>IDENTIFICATION</scope>
</reference>
<keyword evidence="4 9" id="KW-0812">Transmembrane</keyword>
<reference evidence="10 11" key="1">
    <citation type="submission" date="2018-10" db="EMBL/GenBank/DDBJ databases">
        <title>Improved assembly of the deer mouse Peromyscus maniculatus genome.</title>
        <authorList>
            <person name="Lassance J.-M."/>
            <person name="Hoekstra H.E."/>
        </authorList>
    </citation>
    <scope>NUCLEOTIDE SEQUENCE [LARGE SCALE GENOMIC DNA]</scope>
</reference>
<evidence type="ECO:0000256" key="7">
    <source>
        <dbReference type="ARBA" id="ARBA00023136"/>
    </source>
</evidence>
<dbReference type="Pfam" id="PF15086">
    <property type="entry name" value="UPF0542"/>
    <property type="match status" value="1"/>
</dbReference>
<dbReference type="Ensembl" id="ENSPEMT00000037840.1">
    <property type="protein sequence ID" value="ENSPEMP00000029899.1"/>
    <property type="gene ID" value="ENSPEMG00000030382.1"/>
</dbReference>
<comment type="subcellular location">
    <subcellularLocation>
        <location evidence="1">Membrane</location>
        <topology evidence="1">Single-pass membrane protein</topology>
    </subcellularLocation>
</comment>
<evidence type="ECO:0000256" key="5">
    <source>
        <dbReference type="ARBA" id="ARBA00022989"/>
    </source>
</evidence>
<evidence type="ECO:0000256" key="2">
    <source>
        <dbReference type="ARBA" id="ARBA00006758"/>
    </source>
</evidence>
<keyword evidence="11" id="KW-1185">Reference proteome</keyword>
<feature type="transmembrane region" description="Helical" evidence="9">
    <location>
        <begin position="20"/>
        <end position="42"/>
    </location>
</feature>
<gene>
    <name evidence="10" type="primary">LOC102905614</name>
</gene>
<dbReference type="RefSeq" id="XP_006987621.1">
    <property type="nucleotide sequence ID" value="XM_006987559.2"/>
</dbReference>
<dbReference type="GeneTree" id="ENSGT00390000008903"/>
<sequence>MFDIKAWPAYVVEWAAKDPWGFFTTVNVFLTPLFLASAVLSWKLAEMMEAREKEQKKKQKYQENIAKAEQLKMD</sequence>
<organism evidence="10 11">
    <name type="scientific">Peromyscus maniculatus bairdii</name>
    <name type="common">Prairie deer mouse</name>
    <dbReference type="NCBI Taxonomy" id="230844"/>
    <lineage>
        <taxon>Eukaryota</taxon>
        <taxon>Metazoa</taxon>
        <taxon>Chordata</taxon>
        <taxon>Craniata</taxon>
        <taxon>Vertebrata</taxon>
        <taxon>Euteleostomi</taxon>
        <taxon>Mammalia</taxon>
        <taxon>Eutheria</taxon>
        <taxon>Euarchontoglires</taxon>
        <taxon>Glires</taxon>
        <taxon>Rodentia</taxon>
        <taxon>Myomorpha</taxon>
        <taxon>Muroidea</taxon>
        <taxon>Cricetidae</taxon>
        <taxon>Neotominae</taxon>
        <taxon>Peromyscus</taxon>
    </lineage>
</organism>
<name>A0A6I9M0T3_PERMB</name>
<dbReference type="Proteomes" id="UP000694547">
    <property type="component" value="Chromosome 17"/>
</dbReference>
<accession>A0A6I9M0T3</accession>
<dbReference type="OrthoDB" id="6282848at2759"/>
<evidence type="ECO:0000256" key="6">
    <source>
        <dbReference type="ARBA" id="ARBA00023054"/>
    </source>
</evidence>
<keyword evidence="6 8" id="KW-0175">Coiled coil</keyword>
<evidence type="ECO:0000256" key="1">
    <source>
        <dbReference type="ARBA" id="ARBA00004167"/>
    </source>
</evidence>
<evidence type="ECO:0000313" key="10">
    <source>
        <dbReference type="Ensembl" id="ENSPEMP00000029899.1"/>
    </source>
</evidence>
<comment type="similarity">
    <text evidence="2">Belongs to the SMIM15 family.</text>
</comment>
<evidence type="ECO:0000256" key="4">
    <source>
        <dbReference type="ARBA" id="ARBA00022692"/>
    </source>
</evidence>
<reference evidence="10" key="3">
    <citation type="submission" date="2025-09" db="UniProtKB">
        <authorList>
            <consortium name="Ensembl"/>
        </authorList>
    </citation>
    <scope>IDENTIFICATION</scope>
</reference>
<dbReference type="AlphaFoldDB" id="A0A6I9M0T3"/>
<dbReference type="GO" id="GO:0016020">
    <property type="term" value="C:membrane"/>
    <property type="evidence" value="ECO:0007669"/>
    <property type="project" value="UniProtKB-SubCell"/>
</dbReference>
<evidence type="ECO:0000256" key="3">
    <source>
        <dbReference type="ARBA" id="ARBA00017904"/>
    </source>
</evidence>
<dbReference type="InterPro" id="IPR027877">
    <property type="entry name" value="Smim15"/>
</dbReference>
<proteinExistence type="inferred from homology"/>
<keyword evidence="5 9" id="KW-1133">Transmembrane helix</keyword>
<evidence type="ECO:0000256" key="9">
    <source>
        <dbReference type="SAM" id="Phobius"/>
    </source>
</evidence>
<protein>
    <recommendedName>
        <fullName evidence="3">Small integral membrane protein 15</fullName>
    </recommendedName>
</protein>
<dbReference type="PANTHER" id="PTHR28644">
    <property type="entry name" value="SMALL INTEGRAL MEMBRANE PROTEIN 15"/>
    <property type="match status" value="1"/>
</dbReference>
<evidence type="ECO:0000256" key="8">
    <source>
        <dbReference type="SAM" id="Coils"/>
    </source>
</evidence>
<feature type="coiled-coil region" evidence="8">
    <location>
        <begin position="44"/>
        <end position="71"/>
    </location>
</feature>
<keyword evidence="7 9" id="KW-0472">Membrane</keyword>